<dbReference type="RefSeq" id="YP_006489190.1">
    <property type="nucleotide sequence ID" value="NC_018088.1"/>
</dbReference>
<accession>I3UM85</accession>
<protein>
    <submittedName>
        <fullName evidence="1">Uncharacterized protein</fullName>
    </submittedName>
</protein>
<gene>
    <name evidence="1" type="ORF">COPG_00004</name>
</gene>
<evidence type="ECO:0000313" key="2">
    <source>
        <dbReference type="Proteomes" id="UP000005266"/>
    </source>
</evidence>
<name>I3UM85_9CAUD</name>
<reference evidence="1 2" key="1">
    <citation type="journal article" date="2013" name="Extremophiles">
        <title>Genomic analysis of cold-active Colwelliaphage 9A and psychrophilic phage-host interactions.</title>
        <authorList>
            <person name="Colangelo-Lillis J.R."/>
            <person name="Deming J.W."/>
        </authorList>
    </citation>
    <scope>NUCLEOTIDE SEQUENCE [LARGE SCALE GENOMIC DNA]</scope>
    <source>
        <strain evidence="1">9A</strain>
    </source>
</reference>
<sequence length="71" mass="8125">MKVTSQDPIYKHCFSVLIGKCSFFVNVKHDIVKINIVNDMGSKRVNCLCKKTVQKLLTFVKNYVDTNKTSL</sequence>
<dbReference type="GeneID" id="13165570"/>
<dbReference type="Proteomes" id="UP000005266">
    <property type="component" value="Segment"/>
</dbReference>
<proteinExistence type="predicted"/>
<keyword evidence="2" id="KW-1185">Reference proteome</keyword>
<organism evidence="1 2">
    <name type="scientific">Colwellia phage 9A</name>
    <dbReference type="NCBI Taxonomy" id="765765"/>
    <lineage>
        <taxon>Viruses</taxon>
        <taxon>Duplodnaviria</taxon>
        <taxon>Heunggongvirae</taxon>
        <taxon>Uroviricota</taxon>
        <taxon>Caudoviricetes</taxon>
        <taxon>Franklinbayvirus</taxon>
        <taxon>Franklinbayvirus fv9A</taxon>
    </lineage>
</organism>
<evidence type="ECO:0000313" key="1">
    <source>
        <dbReference type="EMBL" id="AFK66600.1"/>
    </source>
</evidence>
<dbReference type="KEGG" id="vg:13165570"/>
<dbReference type="EMBL" id="HQ317390">
    <property type="protein sequence ID" value="AFK66600.1"/>
    <property type="molecule type" value="Genomic_DNA"/>
</dbReference>